<comment type="caution">
    <text evidence="5">The sequence shown here is derived from an EMBL/GenBank/DDBJ whole genome shotgun (WGS) entry which is preliminary data.</text>
</comment>
<dbReference type="OrthoDB" id="9772736at2"/>
<dbReference type="Gene3D" id="3.20.20.70">
    <property type="entry name" value="Aldolase class I"/>
    <property type="match status" value="1"/>
</dbReference>
<keyword evidence="3" id="KW-0560">Oxidoreductase</keyword>
<dbReference type="FunFam" id="3.20.20.70:FF:000059">
    <property type="entry name" value="N-ethylmaleimide reductase, FMN-linked"/>
    <property type="match status" value="1"/>
</dbReference>
<dbReference type="InterPro" id="IPR001155">
    <property type="entry name" value="OxRdtase_FMN_N"/>
</dbReference>
<dbReference type="CDD" id="cd02933">
    <property type="entry name" value="OYE_like_FMN"/>
    <property type="match status" value="1"/>
</dbReference>
<dbReference type="Proteomes" id="UP000237640">
    <property type="component" value="Unassembled WGS sequence"/>
</dbReference>
<reference evidence="5 6" key="1">
    <citation type="submission" date="2018-03" db="EMBL/GenBank/DDBJ databases">
        <title>Genomic Encyclopedia of Archaeal and Bacterial Type Strains, Phase II (KMG-II): from individual species to whole genera.</title>
        <authorList>
            <person name="Goeker M."/>
        </authorList>
    </citation>
    <scope>NUCLEOTIDE SEQUENCE [LARGE SCALE GENOMIC DNA]</scope>
    <source>
        <strain evidence="5 6">DSM 25027</strain>
    </source>
</reference>
<evidence type="ECO:0000256" key="3">
    <source>
        <dbReference type="ARBA" id="ARBA00023002"/>
    </source>
</evidence>
<dbReference type="GO" id="GO:0010181">
    <property type="term" value="F:FMN binding"/>
    <property type="evidence" value="ECO:0007669"/>
    <property type="project" value="InterPro"/>
</dbReference>
<organism evidence="5 6">
    <name type="scientific">Flagellimonas meridianipacifica</name>
    <dbReference type="NCBI Taxonomy" id="1080225"/>
    <lineage>
        <taxon>Bacteria</taxon>
        <taxon>Pseudomonadati</taxon>
        <taxon>Bacteroidota</taxon>
        <taxon>Flavobacteriia</taxon>
        <taxon>Flavobacteriales</taxon>
        <taxon>Flavobacteriaceae</taxon>
        <taxon>Flagellimonas</taxon>
    </lineage>
</organism>
<dbReference type="PANTHER" id="PTHR22893:SF91">
    <property type="entry name" value="NADPH DEHYDROGENASE 2-RELATED"/>
    <property type="match status" value="1"/>
</dbReference>
<dbReference type="GO" id="GO:0005829">
    <property type="term" value="C:cytosol"/>
    <property type="evidence" value="ECO:0007669"/>
    <property type="project" value="UniProtKB-ARBA"/>
</dbReference>
<dbReference type="RefSeq" id="WP_106143797.1">
    <property type="nucleotide sequence ID" value="NZ_PVYX01000001.1"/>
</dbReference>
<comment type="similarity">
    <text evidence="2">Belongs to the NADH:flavin oxidoreductase/NADH oxidase family.</text>
</comment>
<evidence type="ECO:0000313" key="5">
    <source>
        <dbReference type="EMBL" id="PRX56858.1"/>
    </source>
</evidence>
<dbReference type="InterPro" id="IPR045247">
    <property type="entry name" value="Oye-like"/>
</dbReference>
<proteinExistence type="inferred from homology"/>
<name>A0A2T0MH02_9FLAO</name>
<comment type="cofactor">
    <cofactor evidence="1">
        <name>FMN</name>
        <dbReference type="ChEBI" id="CHEBI:58210"/>
    </cofactor>
</comment>
<dbReference type="Pfam" id="PF00724">
    <property type="entry name" value="Oxidored_FMN"/>
    <property type="match status" value="1"/>
</dbReference>
<dbReference type="SUPFAM" id="SSF51395">
    <property type="entry name" value="FMN-linked oxidoreductases"/>
    <property type="match status" value="1"/>
</dbReference>
<sequence length="363" mass="40050">MSVSPFDSYQLGPWSLKNRIVMAPMTRSRAIGGVPNELMAKYYAQRASAGLIVTEATSSSPNGMGYARIPGIYSDEQVTGWKLVTDAVHEKGGTIVLQVFHTGRVSHPLNMPKGARVLAPSEIVSPTEMWTDEQQMQPQPVPEAMSLDDIRTAVNEYRTAAKNAVAAGFDGLEIHSANGYLINQFINTQSNHRTDEYGGSIENRSRFLLEVVDAVTSEIGANKTGVRISPHGVFNTMDQYDGLTEDYEYIVERLSDKGIAYLHHIRAKFMGAPQVPSDVDARMKAKFNGTFIINGGYERESMIAALENGDTDLVAIGKPFISNPDLVERYKNNSSIAPFHTNSFYTPGEEGYTDYPHLQEMPN</sequence>
<gene>
    <name evidence="5" type="ORF">CLV81_0856</name>
</gene>
<dbReference type="InterPro" id="IPR013785">
    <property type="entry name" value="Aldolase_TIM"/>
</dbReference>
<dbReference type="GO" id="GO:0016628">
    <property type="term" value="F:oxidoreductase activity, acting on the CH-CH group of donors, NAD or NADP as acceptor"/>
    <property type="evidence" value="ECO:0007669"/>
    <property type="project" value="UniProtKB-ARBA"/>
</dbReference>
<dbReference type="PANTHER" id="PTHR22893">
    <property type="entry name" value="NADH OXIDOREDUCTASE-RELATED"/>
    <property type="match status" value="1"/>
</dbReference>
<evidence type="ECO:0000256" key="2">
    <source>
        <dbReference type="ARBA" id="ARBA00005979"/>
    </source>
</evidence>
<protein>
    <submittedName>
        <fullName evidence="5">N-ethylmaleimide reductase</fullName>
    </submittedName>
</protein>
<keyword evidence="6" id="KW-1185">Reference proteome</keyword>
<dbReference type="EMBL" id="PVYX01000001">
    <property type="protein sequence ID" value="PRX56858.1"/>
    <property type="molecule type" value="Genomic_DNA"/>
</dbReference>
<accession>A0A2T0MH02</accession>
<feature type="domain" description="NADH:flavin oxidoreductase/NADH oxidase N-terminal" evidence="4">
    <location>
        <begin position="7"/>
        <end position="333"/>
    </location>
</feature>
<evidence type="ECO:0000259" key="4">
    <source>
        <dbReference type="Pfam" id="PF00724"/>
    </source>
</evidence>
<evidence type="ECO:0000256" key="1">
    <source>
        <dbReference type="ARBA" id="ARBA00001917"/>
    </source>
</evidence>
<dbReference type="AlphaFoldDB" id="A0A2T0MH02"/>
<evidence type="ECO:0000313" key="6">
    <source>
        <dbReference type="Proteomes" id="UP000237640"/>
    </source>
</evidence>